<dbReference type="EC" id="2.2.1.2" evidence="9"/>
<dbReference type="PANTHER" id="PTHR10683:SF40">
    <property type="entry name" value="FRUCTOSE-6-PHOSPHATE ALDOLASE 1-RELATED"/>
    <property type="match status" value="1"/>
</dbReference>
<comment type="subcellular location">
    <subcellularLocation>
        <location evidence="1 9">Cytoplasm</location>
    </subcellularLocation>
</comment>
<feature type="active site" description="Schiff-base intermediate with substrate" evidence="9">
    <location>
        <position position="83"/>
    </location>
</feature>
<dbReference type="InterPro" id="IPR001585">
    <property type="entry name" value="TAL/FSA"/>
</dbReference>
<evidence type="ECO:0000256" key="2">
    <source>
        <dbReference type="ARBA" id="ARBA00004857"/>
    </source>
</evidence>
<evidence type="ECO:0000256" key="8">
    <source>
        <dbReference type="ARBA" id="ARBA00048810"/>
    </source>
</evidence>
<dbReference type="Gene3D" id="3.20.20.70">
    <property type="entry name" value="Aldolase class I"/>
    <property type="match status" value="1"/>
</dbReference>
<evidence type="ECO:0000256" key="4">
    <source>
        <dbReference type="ARBA" id="ARBA00022490"/>
    </source>
</evidence>
<reference evidence="11" key="1">
    <citation type="journal article" date="2019" name="Int. J. Syst. Evol. Microbiol.">
        <title>The Global Catalogue of Microorganisms (GCM) 10K type strain sequencing project: providing services to taxonomists for standard genome sequencing and annotation.</title>
        <authorList>
            <consortium name="The Broad Institute Genomics Platform"/>
            <consortium name="The Broad Institute Genome Sequencing Center for Infectious Disease"/>
            <person name="Wu L."/>
            <person name="Ma J."/>
        </authorList>
    </citation>
    <scope>NUCLEOTIDE SEQUENCE [LARGE SCALE GENOMIC DNA]</scope>
    <source>
        <strain evidence="11">CGMCC 1.12766</strain>
    </source>
</reference>
<keyword evidence="6 9" id="KW-0570">Pentose shunt</keyword>
<dbReference type="SUPFAM" id="SSF51569">
    <property type="entry name" value="Aldolase"/>
    <property type="match status" value="1"/>
</dbReference>
<dbReference type="InterPro" id="IPR033919">
    <property type="entry name" value="TSA/FSA_arc/bac"/>
</dbReference>
<dbReference type="CDD" id="cd00956">
    <property type="entry name" value="Transaldolase_FSA"/>
    <property type="match status" value="1"/>
</dbReference>
<dbReference type="HAMAP" id="MF_00494">
    <property type="entry name" value="Transaldolase_3b"/>
    <property type="match status" value="1"/>
</dbReference>
<dbReference type="InterPro" id="IPR013785">
    <property type="entry name" value="Aldolase_TIM"/>
</dbReference>
<organism evidence="10 11">
    <name type="scientific">Glycocaulis albus</name>
    <dbReference type="NCBI Taxonomy" id="1382801"/>
    <lineage>
        <taxon>Bacteria</taxon>
        <taxon>Pseudomonadati</taxon>
        <taxon>Pseudomonadota</taxon>
        <taxon>Alphaproteobacteria</taxon>
        <taxon>Maricaulales</taxon>
        <taxon>Maricaulaceae</taxon>
        <taxon>Glycocaulis</taxon>
    </lineage>
</organism>
<keyword evidence="4 9" id="KW-0963">Cytoplasm</keyword>
<dbReference type="RefSeq" id="WP_188452682.1">
    <property type="nucleotide sequence ID" value="NZ_BMFS01000011.1"/>
</dbReference>
<sequence length="220" mass="23127">MQLFLDTADISQITDRTGSGLVDGITTNPSLIAKSGADIFERIAEICAVVTGPVSAEVVATDLDGMLEEGRRLRAIADNVVVKLPLTTDGLKACRTFADEGIPTNVTLCFSLNQALLAAKAGATFVSPFVGRIDDMGGDGPGLLEAIREVYDRYGFETGILAASLRSVTHVEMAARIGCDAATLPPGIFDSLIAHPLTDSGLKAFLDDWKKTGRNGLSQG</sequence>
<dbReference type="InterPro" id="IPR018225">
    <property type="entry name" value="Transaldolase_AS"/>
</dbReference>
<evidence type="ECO:0000256" key="7">
    <source>
        <dbReference type="ARBA" id="ARBA00023270"/>
    </source>
</evidence>
<evidence type="ECO:0000256" key="6">
    <source>
        <dbReference type="ARBA" id="ARBA00023126"/>
    </source>
</evidence>
<accession>A0ABQ1XWR4</accession>
<dbReference type="PROSITE" id="PS01054">
    <property type="entry name" value="TRANSALDOLASE_1"/>
    <property type="match status" value="1"/>
</dbReference>
<dbReference type="InterPro" id="IPR004731">
    <property type="entry name" value="Transaldolase_3B/F6P_aldolase"/>
</dbReference>
<dbReference type="NCBIfam" id="TIGR00875">
    <property type="entry name" value="fsa_talC_mipB"/>
    <property type="match status" value="1"/>
</dbReference>
<proteinExistence type="inferred from homology"/>
<dbReference type="EMBL" id="BMFS01000011">
    <property type="protein sequence ID" value="GGH05421.1"/>
    <property type="molecule type" value="Genomic_DNA"/>
</dbReference>
<evidence type="ECO:0000313" key="11">
    <source>
        <dbReference type="Proteomes" id="UP000648722"/>
    </source>
</evidence>
<dbReference type="InterPro" id="IPR022999">
    <property type="entry name" value="Transaldolase_3B"/>
</dbReference>
<name>A0ABQ1XWR4_9PROT</name>
<dbReference type="Pfam" id="PF00923">
    <property type="entry name" value="TAL_FSA"/>
    <property type="match status" value="1"/>
</dbReference>
<protein>
    <recommendedName>
        <fullName evidence="9">Probable transaldolase</fullName>
        <ecNumber evidence="9">2.2.1.2</ecNumber>
    </recommendedName>
</protein>
<comment type="function">
    <text evidence="9">Transaldolase is important for the balance of metabolites in the pentose-phosphate pathway.</text>
</comment>
<evidence type="ECO:0000256" key="1">
    <source>
        <dbReference type="ARBA" id="ARBA00004496"/>
    </source>
</evidence>
<keyword evidence="11" id="KW-1185">Reference proteome</keyword>
<keyword evidence="5 9" id="KW-0808">Transferase</keyword>
<evidence type="ECO:0000313" key="10">
    <source>
        <dbReference type="EMBL" id="GGH05421.1"/>
    </source>
</evidence>
<comment type="catalytic activity">
    <reaction evidence="8 9">
        <text>D-sedoheptulose 7-phosphate + D-glyceraldehyde 3-phosphate = D-erythrose 4-phosphate + beta-D-fructose 6-phosphate</text>
        <dbReference type="Rhea" id="RHEA:17053"/>
        <dbReference type="ChEBI" id="CHEBI:16897"/>
        <dbReference type="ChEBI" id="CHEBI:57483"/>
        <dbReference type="ChEBI" id="CHEBI:57634"/>
        <dbReference type="ChEBI" id="CHEBI:59776"/>
        <dbReference type="EC" id="2.2.1.2"/>
    </reaction>
</comment>
<dbReference type="PROSITE" id="PS00958">
    <property type="entry name" value="TRANSALDOLASE_2"/>
    <property type="match status" value="1"/>
</dbReference>
<evidence type="ECO:0000256" key="3">
    <source>
        <dbReference type="ARBA" id="ARBA00005740"/>
    </source>
</evidence>
<dbReference type="Proteomes" id="UP000648722">
    <property type="component" value="Unassembled WGS sequence"/>
</dbReference>
<evidence type="ECO:0000256" key="5">
    <source>
        <dbReference type="ARBA" id="ARBA00022679"/>
    </source>
</evidence>
<evidence type="ECO:0000256" key="9">
    <source>
        <dbReference type="HAMAP-Rule" id="MF_00494"/>
    </source>
</evidence>
<comment type="pathway">
    <text evidence="2 9">Carbohydrate degradation; pentose phosphate pathway; D-glyceraldehyde 3-phosphate and beta-D-fructose 6-phosphate from D-ribose 5-phosphate and D-xylulose 5-phosphate (non-oxidative stage): step 2/3.</text>
</comment>
<gene>
    <name evidence="9 10" type="primary">tal</name>
    <name evidence="10" type="ORF">GCM10007420_22400</name>
</gene>
<keyword evidence="7 9" id="KW-0704">Schiff base</keyword>
<dbReference type="PANTHER" id="PTHR10683">
    <property type="entry name" value="TRANSALDOLASE"/>
    <property type="match status" value="1"/>
</dbReference>
<comment type="caution">
    <text evidence="10">The sequence shown here is derived from an EMBL/GenBank/DDBJ whole genome shotgun (WGS) entry which is preliminary data.</text>
</comment>
<comment type="similarity">
    <text evidence="3 9">Belongs to the transaldolase family. Type 3B subfamily.</text>
</comment>